<reference evidence="3 4" key="1">
    <citation type="submission" date="2019-09" db="EMBL/GenBank/DDBJ databases">
        <title>Actinomadura physcomitrii sp. nov., a novel actinomycete isolated from moss [Physcomitrium sphaericum (Ludw) Fuernr].</title>
        <authorList>
            <person name="Liu C."/>
            <person name="Zhuang X."/>
        </authorList>
    </citation>
    <scope>NUCLEOTIDE SEQUENCE [LARGE SCALE GENOMIC DNA]</scope>
    <source>
        <strain evidence="3 4">CYP1-1B</strain>
    </source>
</reference>
<dbReference type="Proteomes" id="UP000483004">
    <property type="component" value="Unassembled WGS sequence"/>
</dbReference>
<organism evidence="3 4">
    <name type="scientific">Actinomadura montaniterrae</name>
    <dbReference type="NCBI Taxonomy" id="1803903"/>
    <lineage>
        <taxon>Bacteria</taxon>
        <taxon>Bacillati</taxon>
        <taxon>Actinomycetota</taxon>
        <taxon>Actinomycetes</taxon>
        <taxon>Streptosporangiales</taxon>
        <taxon>Thermomonosporaceae</taxon>
        <taxon>Actinomadura</taxon>
    </lineage>
</organism>
<dbReference type="EMBL" id="WBMR01000167">
    <property type="protein sequence ID" value="KAB2369522.1"/>
    <property type="molecule type" value="Genomic_DNA"/>
</dbReference>
<feature type="compositionally biased region" description="Acidic residues" evidence="1">
    <location>
        <begin position="173"/>
        <end position="189"/>
    </location>
</feature>
<accession>A0A6L3VHH9</accession>
<evidence type="ECO:0000256" key="2">
    <source>
        <dbReference type="SAM" id="Phobius"/>
    </source>
</evidence>
<feature type="transmembrane region" description="Helical" evidence="2">
    <location>
        <begin position="66"/>
        <end position="91"/>
    </location>
</feature>
<proteinExistence type="predicted"/>
<sequence>MAEGGKPRMWDRWTSHREEVLQSDLMQSWYATRSRRRALAAAGLAGLAMIWAGTVVSWHLAPSDTAMWVTISLLGVSVVTTVPVIGALNVATRGTMSLAESRLDERQVAERLRAFTVAHRIMLAVLVAVVVAVLAADTEHVPMAAVVVGVIALFETHMLLPVLVAGWRMPDPPPDDEEDEEDEDDASAG</sequence>
<evidence type="ECO:0000313" key="3">
    <source>
        <dbReference type="EMBL" id="KAB2369522.1"/>
    </source>
</evidence>
<name>A0A6L3VHH9_9ACTN</name>
<feature type="transmembrane region" description="Helical" evidence="2">
    <location>
        <begin position="141"/>
        <end position="164"/>
    </location>
</feature>
<feature type="transmembrane region" description="Helical" evidence="2">
    <location>
        <begin position="112"/>
        <end position="135"/>
    </location>
</feature>
<dbReference type="OrthoDB" id="3539325at2"/>
<keyword evidence="4" id="KW-1185">Reference proteome</keyword>
<dbReference type="RefSeq" id="WP_151544909.1">
    <property type="nucleotide sequence ID" value="NZ_WBMR01000167.1"/>
</dbReference>
<evidence type="ECO:0000256" key="1">
    <source>
        <dbReference type="SAM" id="MobiDB-lite"/>
    </source>
</evidence>
<keyword evidence="2" id="KW-1133">Transmembrane helix</keyword>
<comment type="caution">
    <text evidence="3">The sequence shown here is derived from an EMBL/GenBank/DDBJ whole genome shotgun (WGS) entry which is preliminary data.</text>
</comment>
<keyword evidence="2" id="KW-0472">Membrane</keyword>
<keyword evidence="2" id="KW-0812">Transmembrane</keyword>
<feature type="region of interest" description="Disordered" evidence="1">
    <location>
        <begin position="169"/>
        <end position="189"/>
    </location>
</feature>
<gene>
    <name evidence="3" type="ORF">F9B16_37140</name>
</gene>
<dbReference type="AlphaFoldDB" id="A0A6L3VHH9"/>
<evidence type="ECO:0000313" key="4">
    <source>
        <dbReference type="Proteomes" id="UP000483004"/>
    </source>
</evidence>
<feature type="transmembrane region" description="Helical" evidence="2">
    <location>
        <begin position="38"/>
        <end position="60"/>
    </location>
</feature>
<protein>
    <submittedName>
        <fullName evidence="3">Uncharacterized protein</fullName>
    </submittedName>
</protein>